<keyword evidence="1" id="KW-0472">Membrane</keyword>
<protein>
    <submittedName>
        <fullName evidence="2">Uncharacterized protein</fullName>
    </submittedName>
</protein>
<dbReference type="AlphaFoldDB" id="A0A518HT79"/>
<name>A0A518HT79_9BACT</name>
<keyword evidence="1" id="KW-1133">Transmembrane helix</keyword>
<dbReference type="KEGG" id="snep:Enr13x_39260"/>
<keyword evidence="1" id="KW-0812">Transmembrane</keyword>
<feature type="transmembrane region" description="Helical" evidence="1">
    <location>
        <begin position="60"/>
        <end position="79"/>
    </location>
</feature>
<evidence type="ECO:0000313" key="2">
    <source>
        <dbReference type="EMBL" id="QDV44065.1"/>
    </source>
</evidence>
<dbReference type="EMBL" id="CP037423">
    <property type="protein sequence ID" value="QDV44065.1"/>
    <property type="molecule type" value="Genomic_DNA"/>
</dbReference>
<reference evidence="2 3" key="1">
    <citation type="submission" date="2019-03" db="EMBL/GenBank/DDBJ databases">
        <title>Deep-cultivation of Planctomycetes and their phenomic and genomic characterization uncovers novel biology.</title>
        <authorList>
            <person name="Wiegand S."/>
            <person name="Jogler M."/>
            <person name="Boedeker C."/>
            <person name="Pinto D."/>
            <person name="Vollmers J."/>
            <person name="Rivas-Marin E."/>
            <person name="Kohn T."/>
            <person name="Peeters S.H."/>
            <person name="Heuer A."/>
            <person name="Rast P."/>
            <person name="Oberbeckmann S."/>
            <person name="Bunk B."/>
            <person name="Jeske O."/>
            <person name="Meyerdierks A."/>
            <person name="Storesund J.E."/>
            <person name="Kallscheuer N."/>
            <person name="Luecker S."/>
            <person name="Lage O.M."/>
            <person name="Pohl T."/>
            <person name="Merkel B.J."/>
            <person name="Hornburger P."/>
            <person name="Mueller R.-W."/>
            <person name="Bruemmer F."/>
            <person name="Labrenz M."/>
            <person name="Spormann A.M."/>
            <person name="Op den Camp H."/>
            <person name="Overmann J."/>
            <person name="Amann R."/>
            <person name="Jetten M.S.M."/>
            <person name="Mascher T."/>
            <person name="Medema M.H."/>
            <person name="Devos D.P."/>
            <person name="Kaster A.-K."/>
            <person name="Ovreas L."/>
            <person name="Rohde M."/>
            <person name="Galperin M.Y."/>
            <person name="Jogler C."/>
        </authorList>
    </citation>
    <scope>NUCLEOTIDE SEQUENCE [LARGE SCALE GENOMIC DNA]</scope>
    <source>
        <strain evidence="2 3">Enr13</strain>
    </source>
</reference>
<gene>
    <name evidence="2" type="ORF">Enr13x_39260</name>
</gene>
<feature type="transmembrane region" description="Helical" evidence="1">
    <location>
        <begin position="31"/>
        <end position="48"/>
    </location>
</feature>
<proteinExistence type="predicted"/>
<dbReference type="Proteomes" id="UP000319004">
    <property type="component" value="Chromosome"/>
</dbReference>
<organism evidence="2 3">
    <name type="scientific">Stieleria neptunia</name>
    <dbReference type="NCBI Taxonomy" id="2527979"/>
    <lineage>
        <taxon>Bacteria</taxon>
        <taxon>Pseudomonadati</taxon>
        <taxon>Planctomycetota</taxon>
        <taxon>Planctomycetia</taxon>
        <taxon>Pirellulales</taxon>
        <taxon>Pirellulaceae</taxon>
        <taxon>Stieleria</taxon>
    </lineage>
</organism>
<evidence type="ECO:0000313" key="3">
    <source>
        <dbReference type="Proteomes" id="UP000319004"/>
    </source>
</evidence>
<keyword evidence="3" id="KW-1185">Reference proteome</keyword>
<accession>A0A518HT79</accession>
<sequence length="163" mass="18610">MGATGLTFVLSAIGVWPTCRLDGQPKGPIRILHLLSLQLIIALIYVYVNSFLPHVGERQHLPLAIGCSIVGTFWWFRVARRTTRVNDPIRVSIYLTSTVLFAYICPVMIVLNAIPLFKRIHPTMTALPTLFVFMTHVLLFLLVFWTTRWFVRLSQTKDKMGEP</sequence>
<evidence type="ECO:0000256" key="1">
    <source>
        <dbReference type="SAM" id="Phobius"/>
    </source>
</evidence>
<feature type="transmembrane region" description="Helical" evidence="1">
    <location>
        <begin position="91"/>
        <end position="114"/>
    </location>
</feature>
<feature type="transmembrane region" description="Helical" evidence="1">
    <location>
        <begin position="126"/>
        <end position="151"/>
    </location>
</feature>